<accession>A0A8J2ZG32</accession>
<dbReference type="Proteomes" id="UP000597507">
    <property type="component" value="Unassembled WGS sequence"/>
</dbReference>
<dbReference type="InterPro" id="IPR036465">
    <property type="entry name" value="vWFA_dom_sf"/>
</dbReference>
<proteinExistence type="predicted"/>
<sequence length="252" mass="26541">MSKPPDRPGGGRSAGSGGGVVPASDAVAAFLRKVESLPQPVRPASGRRGRLIFAVDATASRQPSWDRACHLQAEMFLATRDLGGLAVQLAYWRGHREFAATPFLTEAEELARRMAGVQCLGGQTQVLRALRHAKAETTKERVHALVLVGDAFEEEVDPACHEAGELRLRGTPVFCFHEGADPRAGDAFRQIARVAGGAYAPFDSASAETLRALLRAVAVYAAGGHAALLRLPGSAAQVIAGQLPAPAAAPRR</sequence>
<dbReference type="Gene3D" id="3.40.50.410">
    <property type="entry name" value="von Willebrand factor, type A domain"/>
    <property type="match status" value="1"/>
</dbReference>
<dbReference type="SUPFAM" id="SSF53300">
    <property type="entry name" value="vWA-like"/>
    <property type="match status" value="1"/>
</dbReference>
<evidence type="ECO:0008006" key="4">
    <source>
        <dbReference type="Google" id="ProtNLM"/>
    </source>
</evidence>
<comment type="caution">
    <text evidence="2">The sequence shown here is derived from an EMBL/GenBank/DDBJ whole genome shotgun (WGS) entry which is preliminary data.</text>
</comment>
<protein>
    <recommendedName>
        <fullName evidence="4">VWA domain-containing protein</fullName>
    </recommendedName>
</protein>
<gene>
    <name evidence="2" type="ORF">GCM10010964_43830</name>
</gene>
<feature type="compositionally biased region" description="Gly residues" evidence="1">
    <location>
        <begin position="8"/>
        <end position="20"/>
    </location>
</feature>
<feature type="region of interest" description="Disordered" evidence="1">
    <location>
        <begin position="1"/>
        <end position="20"/>
    </location>
</feature>
<organism evidence="2 3">
    <name type="scientific">Caldovatus sediminis</name>
    <dbReference type="NCBI Taxonomy" id="2041189"/>
    <lineage>
        <taxon>Bacteria</taxon>
        <taxon>Pseudomonadati</taxon>
        <taxon>Pseudomonadota</taxon>
        <taxon>Alphaproteobacteria</taxon>
        <taxon>Acetobacterales</taxon>
        <taxon>Roseomonadaceae</taxon>
        <taxon>Caldovatus</taxon>
    </lineage>
</organism>
<evidence type="ECO:0000256" key="1">
    <source>
        <dbReference type="SAM" id="MobiDB-lite"/>
    </source>
</evidence>
<evidence type="ECO:0000313" key="2">
    <source>
        <dbReference type="EMBL" id="GGG51882.1"/>
    </source>
</evidence>
<name>A0A8J2ZG32_9PROT</name>
<keyword evidence="3" id="KW-1185">Reference proteome</keyword>
<reference evidence="2 3" key="1">
    <citation type="journal article" date="2014" name="Int. J. Syst. Evol. Microbiol.">
        <title>Complete genome sequence of Corynebacterium casei LMG S-19264T (=DSM 44701T), isolated from a smear-ripened cheese.</title>
        <authorList>
            <consortium name="US DOE Joint Genome Institute (JGI-PGF)"/>
            <person name="Walter F."/>
            <person name="Albersmeier A."/>
            <person name="Kalinowski J."/>
            <person name="Ruckert C."/>
        </authorList>
    </citation>
    <scope>NUCLEOTIDE SEQUENCE [LARGE SCALE GENOMIC DNA]</scope>
    <source>
        <strain evidence="2 3">CGMCC 1.16330</strain>
    </source>
</reference>
<evidence type="ECO:0000313" key="3">
    <source>
        <dbReference type="Proteomes" id="UP000597507"/>
    </source>
</evidence>
<dbReference type="AlphaFoldDB" id="A0A8J2ZG32"/>
<dbReference type="EMBL" id="BMKS01000026">
    <property type="protein sequence ID" value="GGG51882.1"/>
    <property type="molecule type" value="Genomic_DNA"/>
</dbReference>